<feature type="domain" description="DHFR" evidence="9">
    <location>
        <begin position="2"/>
        <end position="166"/>
    </location>
</feature>
<organism evidence="10 11">
    <name type="scientific">Lacticaseibacillus thailandensis DSM 22698 = JCM 13996</name>
    <dbReference type="NCBI Taxonomy" id="1423810"/>
    <lineage>
        <taxon>Bacteria</taxon>
        <taxon>Bacillati</taxon>
        <taxon>Bacillota</taxon>
        <taxon>Bacilli</taxon>
        <taxon>Lactobacillales</taxon>
        <taxon>Lactobacillaceae</taxon>
        <taxon>Lacticaseibacillus</taxon>
    </lineage>
</organism>
<dbReference type="GO" id="GO:0050661">
    <property type="term" value="F:NADP binding"/>
    <property type="evidence" value="ECO:0007669"/>
    <property type="project" value="InterPro"/>
</dbReference>
<dbReference type="InterPro" id="IPR017925">
    <property type="entry name" value="DHFR_CS"/>
</dbReference>
<dbReference type="PANTHER" id="PTHR48069">
    <property type="entry name" value="DIHYDROFOLATE REDUCTASE"/>
    <property type="match status" value="1"/>
</dbReference>
<dbReference type="RefSeq" id="WP_056969173.1">
    <property type="nucleotide sequence ID" value="NZ_AYZK01000002.1"/>
</dbReference>
<evidence type="ECO:0000256" key="8">
    <source>
        <dbReference type="RuleBase" id="RU004474"/>
    </source>
</evidence>
<evidence type="ECO:0000256" key="6">
    <source>
        <dbReference type="ARBA" id="ARBA00023002"/>
    </source>
</evidence>
<evidence type="ECO:0000256" key="4">
    <source>
        <dbReference type="ARBA" id="ARBA00022563"/>
    </source>
</evidence>
<dbReference type="InterPro" id="IPR001796">
    <property type="entry name" value="DHFR_dom"/>
</dbReference>
<dbReference type="EC" id="1.5.1.3" evidence="3 7"/>
<evidence type="ECO:0000313" key="10">
    <source>
        <dbReference type="EMBL" id="KRM87382.1"/>
    </source>
</evidence>
<keyword evidence="4 7" id="KW-0554">One-carbon metabolism</keyword>
<dbReference type="GO" id="GO:0046654">
    <property type="term" value="P:tetrahydrofolate biosynthetic process"/>
    <property type="evidence" value="ECO:0007669"/>
    <property type="project" value="UniProtKB-UniPathway"/>
</dbReference>
<dbReference type="Gene3D" id="3.40.430.10">
    <property type="entry name" value="Dihydrofolate Reductase, subunit A"/>
    <property type="match status" value="1"/>
</dbReference>
<dbReference type="Proteomes" id="UP000051789">
    <property type="component" value="Unassembled WGS sequence"/>
</dbReference>
<dbReference type="AlphaFoldDB" id="A0A0R2CHA6"/>
<reference evidence="10 11" key="1">
    <citation type="journal article" date="2015" name="Genome Announc.">
        <title>Expanding the biotechnology potential of lactobacilli through comparative genomics of 213 strains and associated genera.</title>
        <authorList>
            <person name="Sun Z."/>
            <person name="Harris H.M."/>
            <person name="McCann A."/>
            <person name="Guo C."/>
            <person name="Argimon S."/>
            <person name="Zhang W."/>
            <person name="Yang X."/>
            <person name="Jeffery I.B."/>
            <person name="Cooney J.C."/>
            <person name="Kagawa T.F."/>
            <person name="Liu W."/>
            <person name="Song Y."/>
            <person name="Salvetti E."/>
            <person name="Wrobel A."/>
            <person name="Rasinkangas P."/>
            <person name="Parkhill J."/>
            <person name="Rea M.C."/>
            <person name="O'Sullivan O."/>
            <person name="Ritari J."/>
            <person name="Douillard F.P."/>
            <person name="Paul Ross R."/>
            <person name="Yang R."/>
            <person name="Briner A.E."/>
            <person name="Felis G.E."/>
            <person name="de Vos W.M."/>
            <person name="Barrangou R."/>
            <person name="Klaenhammer T.R."/>
            <person name="Caufield P.W."/>
            <person name="Cui Y."/>
            <person name="Zhang H."/>
            <person name="O'Toole P.W."/>
        </authorList>
    </citation>
    <scope>NUCLEOTIDE SEQUENCE [LARGE SCALE GENOMIC DNA]</scope>
    <source>
        <strain evidence="10 11">DSM 22698</strain>
    </source>
</reference>
<comment type="pathway">
    <text evidence="1 7">Cofactor biosynthesis; tetrahydrofolate biosynthesis; 5,6,7,8-tetrahydrofolate from 7,8-dihydrofolate: step 1/1.</text>
</comment>
<evidence type="ECO:0000256" key="2">
    <source>
        <dbReference type="ARBA" id="ARBA00009539"/>
    </source>
</evidence>
<comment type="caution">
    <text evidence="10">The sequence shown here is derived from an EMBL/GenBank/DDBJ whole genome shotgun (WGS) entry which is preliminary data.</text>
</comment>
<dbReference type="GO" id="GO:0005829">
    <property type="term" value="C:cytosol"/>
    <property type="evidence" value="ECO:0007669"/>
    <property type="project" value="TreeGrafter"/>
</dbReference>
<dbReference type="InterPro" id="IPR024072">
    <property type="entry name" value="DHFR-like_dom_sf"/>
</dbReference>
<proteinExistence type="inferred from homology"/>
<evidence type="ECO:0000256" key="5">
    <source>
        <dbReference type="ARBA" id="ARBA00022857"/>
    </source>
</evidence>
<dbReference type="PRINTS" id="PR00070">
    <property type="entry name" value="DHFR"/>
</dbReference>
<comment type="catalytic activity">
    <reaction evidence="7">
        <text>(6S)-5,6,7,8-tetrahydrofolate + NADP(+) = 7,8-dihydrofolate + NADPH + H(+)</text>
        <dbReference type="Rhea" id="RHEA:15009"/>
        <dbReference type="ChEBI" id="CHEBI:15378"/>
        <dbReference type="ChEBI" id="CHEBI:57451"/>
        <dbReference type="ChEBI" id="CHEBI:57453"/>
        <dbReference type="ChEBI" id="CHEBI:57783"/>
        <dbReference type="ChEBI" id="CHEBI:58349"/>
        <dbReference type="EC" id="1.5.1.3"/>
    </reaction>
</comment>
<dbReference type="EMBL" id="AYZK01000002">
    <property type="protein sequence ID" value="KRM87382.1"/>
    <property type="molecule type" value="Genomic_DNA"/>
</dbReference>
<keyword evidence="5 7" id="KW-0521">NADP</keyword>
<dbReference type="PIRSF" id="PIRSF000194">
    <property type="entry name" value="DHFR"/>
    <property type="match status" value="1"/>
</dbReference>
<protein>
    <recommendedName>
        <fullName evidence="3 7">Dihydrofolate reductase</fullName>
        <ecNumber evidence="3 7">1.5.1.3</ecNumber>
    </recommendedName>
</protein>
<dbReference type="GO" id="GO:0006730">
    <property type="term" value="P:one-carbon metabolic process"/>
    <property type="evidence" value="ECO:0007669"/>
    <property type="project" value="UniProtKB-KW"/>
</dbReference>
<dbReference type="CDD" id="cd00209">
    <property type="entry name" value="DHFR"/>
    <property type="match status" value="1"/>
</dbReference>
<dbReference type="Pfam" id="PF00186">
    <property type="entry name" value="DHFR_1"/>
    <property type="match status" value="1"/>
</dbReference>
<dbReference type="PROSITE" id="PS00075">
    <property type="entry name" value="DHFR_1"/>
    <property type="match status" value="1"/>
</dbReference>
<accession>A0A0R2CHA6</accession>
<dbReference type="UniPathway" id="UPA00077">
    <property type="reaction ID" value="UER00158"/>
</dbReference>
<dbReference type="SUPFAM" id="SSF53597">
    <property type="entry name" value="Dihydrofolate reductase-like"/>
    <property type="match status" value="1"/>
</dbReference>
<dbReference type="GO" id="GO:0046452">
    <property type="term" value="P:dihydrofolate metabolic process"/>
    <property type="evidence" value="ECO:0007669"/>
    <property type="project" value="TreeGrafter"/>
</dbReference>
<keyword evidence="11" id="KW-1185">Reference proteome</keyword>
<evidence type="ECO:0000313" key="11">
    <source>
        <dbReference type="Proteomes" id="UP000051789"/>
    </source>
</evidence>
<evidence type="ECO:0000259" key="9">
    <source>
        <dbReference type="PROSITE" id="PS51330"/>
    </source>
</evidence>
<comment type="similarity">
    <text evidence="2 7 8">Belongs to the dihydrofolate reductase family.</text>
</comment>
<evidence type="ECO:0000256" key="7">
    <source>
        <dbReference type="PIRNR" id="PIRNR000194"/>
    </source>
</evidence>
<dbReference type="GO" id="GO:0004146">
    <property type="term" value="F:dihydrofolate reductase activity"/>
    <property type="evidence" value="ECO:0007669"/>
    <property type="project" value="UniProtKB-EC"/>
</dbReference>
<dbReference type="STRING" id="1423810.FD19_GL000883"/>
<comment type="function">
    <text evidence="7">Key enzyme in folate metabolism. Catalyzes an essential reaction for de novo glycine and purine synthesis, and for DNA precursor synthesis.</text>
</comment>
<name>A0A0R2CHA6_9LACO</name>
<dbReference type="PANTHER" id="PTHR48069:SF3">
    <property type="entry name" value="DIHYDROFOLATE REDUCTASE"/>
    <property type="match status" value="1"/>
</dbReference>
<evidence type="ECO:0000256" key="3">
    <source>
        <dbReference type="ARBA" id="ARBA00012856"/>
    </source>
</evidence>
<dbReference type="PROSITE" id="PS51330">
    <property type="entry name" value="DHFR_2"/>
    <property type="match status" value="1"/>
</dbReference>
<gene>
    <name evidence="10" type="ORF">FD19_GL000883</name>
</gene>
<keyword evidence="6 7" id="KW-0560">Oxidoreductase</keyword>
<dbReference type="GO" id="GO:0046655">
    <property type="term" value="P:folic acid metabolic process"/>
    <property type="evidence" value="ECO:0007669"/>
    <property type="project" value="TreeGrafter"/>
</dbReference>
<sequence length="176" mass="19451">METAFIWAQDRNRVIGRDGKLPWRLADDLKFFKATTLNQAVIMGRRTFAGMGSRALPQRQNIVLTHQADFQAPDGVVVVHSMEAALNAANTGDHDVAFVIGGAGVFTSFLTAVGNPDKLYVTRIHGAFEGDTKMVLLPWSQYRRDSARTVIAADPKLTHTFEQWVYAPQPPHTSEG</sequence>
<evidence type="ECO:0000256" key="1">
    <source>
        <dbReference type="ARBA" id="ARBA00004903"/>
    </source>
</evidence>
<dbReference type="PATRIC" id="fig|1423810.4.peg.910"/>
<dbReference type="InterPro" id="IPR012259">
    <property type="entry name" value="DHFR"/>
</dbReference>